<sequence>MKNDKFPTAKDTTCFQIKEPLKTNMQFLKVP</sequence>
<proteinExistence type="predicted"/>
<organism evidence="1 2">
    <name type="scientific">Xenorhabdus japonica</name>
    <dbReference type="NCBI Taxonomy" id="53341"/>
    <lineage>
        <taxon>Bacteria</taxon>
        <taxon>Pseudomonadati</taxon>
        <taxon>Pseudomonadota</taxon>
        <taxon>Gammaproteobacteria</taxon>
        <taxon>Enterobacterales</taxon>
        <taxon>Morganellaceae</taxon>
        <taxon>Xenorhabdus</taxon>
    </lineage>
</organism>
<accession>A0A1I4ZGQ1</accession>
<dbReference type="Proteomes" id="UP000199011">
    <property type="component" value="Unassembled WGS sequence"/>
</dbReference>
<dbReference type="EMBL" id="FOVO01000006">
    <property type="protein sequence ID" value="SFN49327.1"/>
    <property type="molecule type" value="Genomic_DNA"/>
</dbReference>
<reference evidence="2" key="1">
    <citation type="submission" date="2016-10" db="EMBL/GenBank/DDBJ databases">
        <authorList>
            <person name="Varghese N."/>
            <person name="Submissions S."/>
        </authorList>
    </citation>
    <scope>NUCLEOTIDE SEQUENCE [LARGE SCALE GENOMIC DNA]</scope>
    <source>
        <strain evidence="2">DSM 16522</strain>
    </source>
</reference>
<name>A0A1I4ZGQ1_9GAMM</name>
<protein>
    <submittedName>
        <fullName evidence="1">Uncharacterized protein</fullName>
    </submittedName>
</protein>
<dbReference type="AlphaFoldDB" id="A0A1I4ZGQ1"/>
<keyword evidence="2" id="KW-1185">Reference proteome</keyword>
<evidence type="ECO:0000313" key="1">
    <source>
        <dbReference type="EMBL" id="SFN49327.1"/>
    </source>
</evidence>
<dbReference type="STRING" id="53341.SAMN05421579_10631"/>
<evidence type="ECO:0000313" key="2">
    <source>
        <dbReference type="Proteomes" id="UP000199011"/>
    </source>
</evidence>
<gene>
    <name evidence="1" type="ORF">SAMN05421579_10631</name>
</gene>